<reference evidence="1" key="2">
    <citation type="journal article" date="2015" name="Fish Shellfish Immunol.">
        <title>Early steps in the European eel (Anguilla anguilla)-Vibrio vulnificus interaction in the gills: Role of the RtxA13 toxin.</title>
        <authorList>
            <person name="Callol A."/>
            <person name="Pajuelo D."/>
            <person name="Ebbesson L."/>
            <person name="Teles M."/>
            <person name="MacKenzie S."/>
            <person name="Amaro C."/>
        </authorList>
    </citation>
    <scope>NUCLEOTIDE SEQUENCE</scope>
</reference>
<dbReference type="AlphaFoldDB" id="A0A0E9Q2A2"/>
<dbReference type="EMBL" id="GBXM01097556">
    <property type="protein sequence ID" value="JAH11021.1"/>
    <property type="molecule type" value="Transcribed_RNA"/>
</dbReference>
<sequence>MSSAFRYPPSSVFCFDLVRMQMGYISPLCTVEAL</sequence>
<name>A0A0E9Q2A2_ANGAN</name>
<protein>
    <submittedName>
        <fullName evidence="1">Uncharacterized protein</fullName>
    </submittedName>
</protein>
<accession>A0A0E9Q2A2</accession>
<organism evidence="1">
    <name type="scientific">Anguilla anguilla</name>
    <name type="common">European freshwater eel</name>
    <name type="synonym">Muraena anguilla</name>
    <dbReference type="NCBI Taxonomy" id="7936"/>
    <lineage>
        <taxon>Eukaryota</taxon>
        <taxon>Metazoa</taxon>
        <taxon>Chordata</taxon>
        <taxon>Craniata</taxon>
        <taxon>Vertebrata</taxon>
        <taxon>Euteleostomi</taxon>
        <taxon>Actinopterygii</taxon>
        <taxon>Neopterygii</taxon>
        <taxon>Teleostei</taxon>
        <taxon>Anguilliformes</taxon>
        <taxon>Anguillidae</taxon>
        <taxon>Anguilla</taxon>
    </lineage>
</organism>
<proteinExistence type="predicted"/>
<reference evidence="1" key="1">
    <citation type="submission" date="2014-11" db="EMBL/GenBank/DDBJ databases">
        <authorList>
            <person name="Amaro Gonzalez C."/>
        </authorList>
    </citation>
    <scope>NUCLEOTIDE SEQUENCE</scope>
</reference>
<evidence type="ECO:0000313" key="1">
    <source>
        <dbReference type="EMBL" id="JAH11021.1"/>
    </source>
</evidence>